<evidence type="ECO:0000313" key="6">
    <source>
        <dbReference type="Proteomes" id="UP001295794"/>
    </source>
</evidence>
<feature type="transmembrane region" description="Helical" evidence="3">
    <location>
        <begin position="379"/>
        <end position="399"/>
    </location>
</feature>
<dbReference type="SMART" id="SM01000">
    <property type="entry name" value="Aha1_N"/>
    <property type="match status" value="1"/>
</dbReference>
<accession>A0AAD2K6G3</accession>
<evidence type="ECO:0000256" key="1">
    <source>
        <dbReference type="ARBA" id="ARBA00006817"/>
    </source>
</evidence>
<dbReference type="GO" id="GO:0001671">
    <property type="term" value="F:ATPase activator activity"/>
    <property type="evidence" value="ECO:0007669"/>
    <property type="project" value="InterPro"/>
</dbReference>
<feature type="non-terminal residue" evidence="5">
    <location>
        <position position="406"/>
    </location>
</feature>
<dbReference type="GO" id="GO:0005829">
    <property type="term" value="C:cytosol"/>
    <property type="evidence" value="ECO:0007669"/>
    <property type="project" value="TreeGrafter"/>
</dbReference>
<keyword evidence="6" id="KW-1185">Reference proteome</keyword>
<dbReference type="CDD" id="cd08892">
    <property type="entry name" value="SRPBCC_Aha1"/>
    <property type="match status" value="1"/>
</dbReference>
<sequence length="406" mass="43410">IRELASDFHSPWFLSLFPSMSVPAPLPSSTANWHWKNKNVTRWGKEWFESELTTINIAGKGSQVVSISSVTDFDGDVELGQRKSKLITIFDCKVVCEWAGTTEDGTEVKGTVTVPEVSHEIVVDRLSDYVYNWTLTTPSSPAVDSVFALAKSRLPSALESKFSQFVVVLVDTHGKDLTVSADPSRSATPLASSGSGSAPAKSAVPAAAPAPKPVEKKSKINTTKINLESTFMAAADDLFSLLTDQNRIPTWTRAPAVSAAKADTEYSLFGGGVKGKYVSLTAPSEIVQTWALASPSWPTGHFATLSTSLKQGSDSTTVSFELDGVPTGMSEEIKHNLEGYYIQGFKSIGYVQLILTPSYIQEPSPKSKPKSSSGESTSYATALTLAAIVLVAAFAIPYLSTPPASK</sequence>
<name>A0AAD2K6G3_9AGAR</name>
<dbReference type="GO" id="GO:0051087">
    <property type="term" value="F:protein-folding chaperone binding"/>
    <property type="evidence" value="ECO:0007669"/>
    <property type="project" value="InterPro"/>
</dbReference>
<dbReference type="InterPro" id="IPR013538">
    <property type="entry name" value="ASHA1/2-like_C"/>
</dbReference>
<comment type="similarity">
    <text evidence="1">Belongs to the AHA1 family.</text>
</comment>
<dbReference type="Pfam" id="PF08327">
    <property type="entry name" value="AHSA1"/>
    <property type="match status" value="1"/>
</dbReference>
<organism evidence="5 6">
    <name type="scientific">Mycena citricolor</name>
    <dbReference type="NCBI Taxonomy" id="2018698"/>
    <lineage>
        <taxon>Eukaryota</taxon>
        <taxon>Fungi</taxon>
        <taxon>Dikarya</taxon>
        <taxon>Basidiomycota</taxon>
        <taxon>Agaricomycotina</taxon>
        <taxon>Agaricomycetes</taxon>
        <taxon>Agaricomycetidae</taxon>
        <taxon>Agaricales</taxon>
        <taxon>Marasmiineae</taxon>
        <taxon>Mycenaceae</taxon>
        <taxon>Mycena</taxon>
    </lineage>
</organism>
<dbReference type="SUPFAM" id="SSF103111">
    <property type="entry name" value="Activator of Hsp90 ATPase, Aha1"/>
    <property type="match status" value="1"/>
</dbReference>
<proteinExistence type="inferred from homology"/>
<feature type="compositionally biased region" description="Low complexity" evidence="2">
    <location>
        <begin position="191"/>
        <end position="209"/>
    </location>
</feature>
<evidence type="ECO:0000313" key="5">
    <source>
        <dbReference type="EMBL" id="CAK5281844.1"/>
    </source>
</evidence>
<protein>
    <recommendedName>
        <fullName evidence="4">Activator of Hsp90 ATPase AHSA1-like N-terminal domain-containing protein</fullName>
    </recommendedName>
</protein>
<feature type="domain" description="Activator of Hsp90 ATPase AHSA1-like N-terminal" evidence="4">
    <location>
        <begin position="37"/>
        <end position="175"/>
    </location>
</feature>
<dbReference type="Proteomes" id="UP001295794">
    <property type="component" value="Unassembled WGS sequence"/>
</dbReference>
<dbReference type="SUPFAM" id="SSF55961">
    <property type="entry name" value="Bet v1-like"/>
    <property type="match status" value="1"/>
</dbReference>
<evidence type="ECO:0000259" key="4">
    <source>
        <dbReference type="SMART" id="SM01000"/>
    </source>
</evidence>
<keyword evidence="3" id="KW-1133">Transmembrane helix</keyword>
<dbReference type="PANTHER" id="PTHR13009">
    <property type="entry name" value="HEAT SHOCK PROTEIN 90 HSP90 CO-CHAPERONE AHA-1"/>
    <property type="match status" value="1"/>
</dbReference>
<dbReference type="PANTHER" id="PTHR13009:SF22">
    <property type="entry name" value="LD43819P"/>
    <property type="match status" value="1"/>
</dbReference>
<dbReference type="InterPro" id="IPR036338">
    <property type="entry name" value="Aha1"/>
</dbReference>
<dbReference type="InterPro" id="IPR023393">
    <property type="entry name" value="START-like_dom_sf"/>
</dbReference>
<feature type="compositionally biased region" description="Polar residues" evidence="2">
    <location>
        <begin position="181"/>
        <end position="190"/>
    </location>
</feature>
<dbReference type="GO" id="GO:0006457">
    <property type="term" value="P:protein folding"/>
    <property type="evidence" value="ECO:0007669"/>
    <property type="project" value="TreeGrafter"/>
</dbReference>
<evidence type="ECO:0000256" key="2">
    <source>
        <dbReference type="SAM" id="MobiDB-lite"/>
    </source>
</evidence>
<dbReference type="AlphaFoldDB" id="A0AAD2K6G3"/>
<dbReference type="InterPro" id="IPR015310">
    <property type="entry name" value="AHSA1-like_N"/>
</dbReference>
<gene>
    <name evidence="5" type="ORF">MYCIT1_LOCUS33137</name>
</gene>
<dbReference type="Gene3D" id="3.30.530.20">
    <property type="match status" value="1"/>
</dbReference>
<dbReference type="Pfam" id="PF09229">
    <property type="entry name" value="Aha1_N"/>
    <property type="match status" value="1"/>
</dbReference>
<reference evidence="5" key="1">
    <citation type="submission" date="2023-11" db="EMBL/GenBank/DDBJ databases">
        <authorList>
            <person name="De Vega J J."/>
            <person name="De Vega J J."/>
        </authorList>
    </citation>
    <scope>NUCLEOTIDE SEQUENCE</scope>
</reference>
<keyword evidence="3" id="KW-0812">Transmembrane</keyword>
<feature type="region of interest" description="Disordered" evidence="2">
    <location>
        <begin position="178"/>
        <end position="217"/>
    </location>
</feature>
<keyword evidence="3" id="KW-0472">Membrane</keyword>
<dbReference type="Gene3D" id="3.15.10.20">
    <property type="entry name" value="Activator of Hsp90 ATPase Aha1, N-terminal domain"/>
    <property type="match status" value="1"/>
</dbReference>
<dbReference type="EMBL" id="CAVNYO010000444">
    <property type="protein sequence ID" value="CAK5281844.1"/>
    <property type="molecule type" value="Genomic_DNA"/>
</dbReference>
<comment type="caution">
    <text evidence="5">The sequence shown here is derived from an EMBL/GenBank/DDBJ whole genome shotgun (WGS) entry which is preliminary data.</text>
</comment>
<evidence type="ECO:0000256" key="3">
    <source>
        <dbReference type="SAM" id="Phobius"/>
    </source>
</evidence>